<name>A0A927FVC9_9HYPH</name>
<dbReference type="InterPro" id="IPR052344">
    <property type="entry name" value="Transposase-related"/>
</dbReference>
<gene>
    <name evidence="2" type="ORF">IC608_16135</name>
</gene>
<evidence type="ECO:0000259" key="1">
    <source>
        <dbReference type="Pfam" id="PF03050"/>
    </source>
</evidence>
<sequence length="124" mass="13469">MITITAVPSAKALLGDALSYIARYRAGLELFLTHGRIELDAMLDRELQRLLGKSKLAEAIRYTLSRRAALERFLADGGIEIDSNIVERAIRPQNSTRTNALFAGSDGVGGGLGDNRHAAHHSQN</sequence>
<reference evidence="2" key="1">
    <citation type="submission" date="2020-09" db="EMBL/GenBank/DDBJ databases">
        <title>Genome seq and assembly of Devosia sp.</title>
        <authorList>
            <person name="Chhetri G."/>
        </authorList>
    </citation>
    <scope>NUCLEOTIDE SEQUENCE</scope>
    <source>
        <strain evidence="2">PTR5</strain>
    </source>
</reference>
<dbReference type="InterPro" id="IPR004291">
    <property type="entry name" value="Transposase_IS66_central"/>
</dbReference>
<dbReference type="EMBL" id="JACYFU010000004">
    <property type="protein sequence ID" value="MBD8067000.1"/>
    <property type="molecule type" value="Genomic_DNA"/>
</dbReference>
<comment type="caution">
    <text evidence="2">The sequence shown here is derived from an EMBL/GenBank/DDBJ whole genome shotgun (WGS) entry which is preliminary data.</text>
</comment>
<keyword evidence="3" id="KW-1185">Reference proteome</keyword>
<dbReference type="Proteomes" id="UP000654108">
    <property type="component" value="Unassembled WGS sequence"/>
</dbReference>
<accession>A0A927FVC9</accession>
<organism evidence="2 3">
    <name type="scientific">Devosia oryzisoli</name>
    <dbReference type="NCBI Taxonomy" id="2774138"/>
    <lineage>
        <taxon>Bacteria</taxon>
        <taxon>Pseudomonadati</taxon>
        <taxon>Pseudomonadota</taxon>
        <taxon>Alphaproteobacteria</taxon>
        <taxon>Hyphomicrobiales</taxon>
        <taxon>Devosiaceae</taxon>
        <taxon>Devosia</taxon>
    </lineage>
</organism>
<dbReference type="PANTHER" id="PTHR33678">
    <property type="entry name" value="BLL1576 PROTEIN"/>
    <property type="match status" value="1"/>
</dbReference>
<dbReference type="RefSeq" id="WP_191777640.1">
    <property type="nucleotide sequence ID" value="NZ_JACYFU010000004.1"/>
</dbReference>
<dbReference type="Pfam" id="PF03050">
    <property type="entry name" value="DDE_Tnp_IS66"/>
    <property type="match status" value="1"/>
</dbReference>
<feature type="domain" description="Transposase IS66 central" evidence="1">
    <location>
        <begin position="39"/>
        <end position="107"/>
    </location>
</feature>
<proteinExistence type="predicted"/>
<evidence type="ECO:0000313" key="2">
    <source>
        <dbReference type="EMBL" id="MBD8067000.1"/>
    </source>
</evidence>
<dbReference type="PANTHER" id="PTHR33678:SF1">
    <property type="entry name" value="BLL1576 PROTEIN"/>
    <property type="match status" value="1"/>
</dbReference>
<dbReference type="AlphaFoldDB" id="A0A927FVC9"/>
<protein>
    <submittedName>
        <fullName evidence="2">Transposase</fullName>
    </submittedName>
</protein>
<evidence type="ECO:0000313" key="3">
    <source>
        <dbReference type="Proteomes" id="UP000654108"/>
    </source>
</evidence>